<feature type="region of interest" description="Disordered" evidence="1">
    <location>
        <begin position="74"/>
        <end position="114"/>
    </location>
</feature>
<dbReference type="EMBL" id="JAHWGI010001411">
    <property type="protein sequence ID" value="KAK3930298.1"/>
    <property type="molecule type" value="Genomic_DNA"/>
</dbReference>
<protein>
    <submittedName>
        <fullName evidence="2">Membrane-associated guanylate kinase, WW and PDZ domain-containing protein 3</fullName>
    </submittedName>
</protein>
<keyword evidence="2" id="KW-0808">Transferase</keyword>
<accession>A0AAE1HZL7</accession>
<keyword evidence="3" id="KW-1185">Reference proteome</keyword>
<reference evidence="2" key="2">
    <citation type="journal article" date="2023" name="BMC Genomics">
        <title>Pest status, molecular evolution, and epigenetic factors derived from the genome assembly of Frankliniella fusca, a thysanopteran phytovirus vector.</title>
        <authorList>
            <person name="Catto M.A."/>
            <person name="Labadie P.E."/>
            <person name="Jacobson A.L."/>
            <person name="Kennedy G.G."/>
            <person name="Srinivasan R."/>
            <person name="Hunt B.G."/>
        </authorList>
    </citation>
    <scope>NUCLEOTIDE SEQUENCE</scope>
    <source>
        <strain evidence="2">PL_HMW_Pooled</strain>
    </source>
</reference>
<sequence length="114" mass="12486">MLVFIPTMNYFSSLIVLFSEHLTNFGCFHSKSITQLISGVFNLSKTLNKFCASFHSKSPSLVVDRVGSRQLELLYAPQQSDPSGRAEEGPSTPRRARASVPGKTSPAHTNGDEI</sequence>
<dbReference type="AlphaFoldDB" id="A0AAE1HZL7"/>
<gene>
    <name evidence="2" type="ORF">KUF71_005032</name>
</gene>
<reference evidence="2" key="1">
    <citation type="submission" date="2021-07" db="EMBL/GenBank/DDBJ databases">
        <authorList>
            <person name="Catto M.A."/>
            <person name="Jacobson A."/>
            <person name="Kennedy G."/>
            <person name="Labadie P."/>
            <person name="Hunt B.G."/>
            <person name="Srinivasan R."/>
        </authorList>
    </citation>
    <scope>NUCLEOTIDE SEQUENCE</scope>
    <source>
        <strain evidence="2">PL_HMW_Pooled</strain>
        <tissue evidence="2">Head</tissue>
    </source>
</reference>
<proteinExistence type="predicted"/>
<dbReference type="Proteomes" id="UP001219518">
    <property type="component" value="Unassembled WGS sequence"/>
</dbReference>
<keyword evidence="2" id="KW-0418">Kinase</keyword>
<organism evidence="2 3">
    <name type="scientific">Frankliniella fusca</name>
    <dbReference type="NCBI Taxonomy" id="407009"/>
    <lineage>
        <taxon>Eukaryota</taxon>
        <taxon>Metazoa</taxon>
        <taxon>Ecdysozoa</taxon>
        <taxon>Arthropoda</taxon>
        <taxon>Hexapoda</taxon>
        <taxon>Insecta</taxon>
        <taxon>Pterygota</taxon>
        <taxon>Neoptera</taxon>
        <taxon>Paraneoptera</taxon>
        <taxon>Thysanoptera</taxon>
        <taxon>Terebrantia</taxon>
        <taxon>Thripoidea</taxon>
        <taxon>Thripidae</taxon>
        <taxon>Frankliniella</taxon>
    </lineage>
</organism>
<comment type="caution">
    <text evidence="2">The sequence shown here is derived from an EMBL/GenBank/DDBJ whole genome shotgun (WGS) entry which is preliminary data.</text>
</comment>
<evidence type="ECO:0000256" key="1">
    <source>
        <dbReference type="SAM" id="MobiDB-lite"/>
    </source>
</evidence>
<evidence type="ECO:0000313" key="2">
    <source>
        <dbReference type="EMBL" id="KAK3930298.1"/>
    </source>
</evidence>
<evidence type="ECO:0000313" key="3">
    <source>
        <dbReference type="Proteomes" id="UP001219518"/>
    </source>
</evidence>
<name>A0AAE1HZL7_9NEOP</name>
<dbReference type="GO" id="GO:0016301">
    <property type="term" value="F:kinase activity"/>
    <property type="evidence" value="ECO:0007669"/>
    <property type="project" value="UniProtKB-KW"/>
</dbReference>